<dbReference type="EMBL" id="JAZAVJ010000170">
    <property type="protein sequence ID" value="KAK7408871.1"/>
    <property type="molecule type" value="Genomic_DNA"/>
</dbReference>
<evidence type="ECO:0000313" key="3">
    <source>
        <dbReference type="Proteomes" id="UP001498476"/>
    </source>
</evidence>
<gene>
    <name evidence="2" type="ORF">QQX98_008932</name>
</gene>
<organism evidence="2 3">
    <name type="scientific">Neonectria punicea</name>
    <dbReference type="NCBI Taxonomy" id="979145"/>
    <lineage>
        <taxon>Eukaryota</taxon>
        <taxon>Fungi</taxon>
        <taxon>Dikarya</taxon>
        <taxon>Ascomycota</taxon>
        <taxon>Pezizomycotina</taxon>
        <taxon>Sordariomycetes</taxon>
        <taxon>Hypocreomycetidae</taxon>
        <taxon>Hypocreales</taxon>
        <taxon>Nectriaceae</taxon>
        <taxon>Neonectria</taxon>
    </lineage>
</organism>
<dbReference type="Pfam" id="PF06985">
    <property type="entry name" value="HET"/>
    <property type="match status" value="1"/>
</dbReference>
<dbReference type="InterPro" id="IPR010730">
    <property type="entry name" value="HET"/>
</dbReference>
<keyword evidence="3" id="KW-1185">Reference proteome</keyword>
<dbReference type="Proteomes" id="UP001498476">
    <property type="component" value="Unassembled WGS sequence"/>
</dbReference>
<sequence length="344" mass="38442">MAEVYGNATCNLSAAQATDSSKGLFLDHDSAFTKPLKARFTTDQQGQVLHDFWPENLWSRGLDDGPLMNRGWALQERLLSRRNLHFKRDQVVWECRSGTSCETFPGRLPLKEVPRPLKHQVSQALDGVSRSCQVITEAWNLTVSRYTACKLTYPTNKLIAFGGIARTFSELLGPRYVAGLWLENISYRLCWGGTTSKCADYVAPSWSWALTEGGVIDAFLPMHPDATIGQLEVRDSRTDLVSHSSYGQVKGSYLQVAGRLATAKIVYEEHTREKKRLILLLPDARGTYLPTPQNLSLSWSESDVIDAQQQPWAGGVVHILAVLDHVYAMRAHQQTMDGQCEMGL</sequence>
<evidence type="ECO:0000313" key="2">
    <source>
        <dbReference type="EMBL" id="KAK7408871.1"/>
    </source>
</evidence>
<feature type="domain" description="Heterokaryon incompatibility" evidence="1">
    <location>
        <begin position="1"/>
        <end position="76"/>
    </location>
</feature>
<comment type="caution">
    <text evidence="2">The sequence shown here is derived from an EMBL/GenBank/DDBJ whole genome shotgun (WGS) entry which is preliminary data.</text>
</comment>
<accession>A0ABR1GTN8</accession>
<dbReference type="PANTHER" id="PTHR33112:SF16">
    <property type="entry name" value="HETEROKARYON INCOMPATIBILITY DOMAIN-CONTAINING PROTEIN"/>
    <property type="match status" value="1"/>
</dbReference>
<reference evidence="2 3" key="1">
    <citation type="journal article" date="2025" name="Microbiol. Resour. Announc.">
        <title>Draft genome sequences for Neonectria magnoliae and Neonectria punicea, canker pathogens of Liriodendron tulipifera and Acer saccharum in West Virginia.</title>
        <authorList>
            <person name="Petronek H.M."/>
            <person name="Kasson M.T."/>
            <person name="Metheny A.M."/>
            <person name="Stauder C.M."/>
            <person name="Lovett B."/>
            <person name="Lynch S.C."/>
            <person name="Garnas J.R."/>
            <person name="Kasson L.R."/>
            <person name="Stajich J.E."/>
        </authorList>
    </citation>
    <scope>NUCLEOTIDE SEQUENCE [LARGE SCALE GENOMIC DNA]</scope>
    <source>
        <strain evidence="2 3">NRRL 64653</strain>
    </source>
</reference>
<evidence type="ECO:0000259" key="1">
    <source>
        <dbReference type="Pfam" id="PF06985"/>
    </source>
</evidence>
<protein>
    <recommendedName>
        <fullName evidence="1">Heterokaryon incompatibility domain-containing protein</fullName>
    </recommendedName>
</protein>
<dbReference type="PANTHER" id="PTHR33112">
    <property type="entry name" value="DOMAIN PROTEIN, PUTATIVE-RELATED"/>
    <property type="match status" value="1"/>
</dbReference>
<name>A0ABR1GTN8_9HYPO</name>
<proteinExistence type="predicted"/>